<sequence length="664" mass="72694">MRSRMQQALCAAVWVVLSVSHAHAANNDSSASTGSERVPVEAFAKGNALSNPRLSPDGKHVAVSADLGEGNHALLIYRVEGMKQTAVLRLPRYQLPTETMWVSNKRLVLGKGRKFGGREEPYALGEIIATDVDGKNQDYIFGQERSLRTSSLEPGFGFVAGGPHQPNGHFYMRRAGSTSRSQLYDVDAEMKTARLIADIPVKDLSFVIDDKGVPRYAYGTDDNDVYLLYQANAQGKEWLPLDAGKIGGKFVPFAFNADGTRVFAYYSESGGPSQVVTATPEGQQRTVLLQDGFSSVAAVEWRSLPYQPIAASLGAGKPRWTYFEPNARDATLHEAIGNAIPGKFIRYTGHSQDGNMSLLHAYSDRDPGTWYLLDRQRSTLEAILASREGIDEARMGERRPFRFKASDGLELEAILTVPAGVETPRNLPMVLLPHGGPHVWGDAWAYDNDAQFLASRGYLVLQVNYRGSLGRGERFETLGYRQWGKRVQQDLIDGVRWTIAQGQADPARICSYGASFGAYSAMMVVAREPGLFKCAAGLAGLYDLNMMYAKGDTRTYNYGLNYLNRTIGTDAGDLKANSPTGVASRIKVPVLIAHGEADQRTPFAQAKAMKTALESSGNAPEWMAVPKEGHGFYEDKNNIAFYRRLEAFLDRHIGAHAGQAGAAD</sequence>
<keyword evidence="4" id="KW-0031">Aminopeptidase</keyword>
<evidence type="ECO:0000256" key="2">
    <source>
        <dbReference type="SAM" id="SignalP"/>
    </source>
</evidence>
<dbReference type="PANTHER" id="PTHR42776:SF27">
    <property type="entry name" value="DIPEPTIDYL PEPTIDASE FAMILY MEMBER 6"/>
    <property type="match status" value="1"/>
</dbReference>
<dbReference type="GO" id="GO:0006508">
    <property type="term" value="P:proteolysis"/>
    <property type="evidence" value="ECO:0007669"/>
    <property type="project" value="InterPro"/>
</dbReference>
<organism evidence="4 5">
    <name type="scientific">Pseudoxanthomonas indica</name>
    <dbReference type="NCBI Taxonomy" id="428993"/>
    <lineage>
        <taxon>Bacteria</taxon>
        <taxon>Pseudomonadati</taxon>
        <taxon>Pseudomonadota</taxon>
        <taxon>Gammaproteobacteria</taxon>
        <taxon>Lysobacterales</taxon>
        <taxon>Lysobacteraceae</taxon>
        <taxon>Pseudoxanthomonas</taxon>
    </lineage>
</organism>
<dbReference type="FunFam" id="3.40.50.1820:FF:000442">
    <property type="entry name" value="Subfamily S9C unassigned peptidase"/>
    <property type="match status" value="1"/>
</dbReference>
<evidence type="ECO:0000259" key="3">
    <source>
        <dbReference type="Pfam" id="PF00326"/>
    </source>
</evidence>
<dbReference type="STRING" id="428993.SAMN06296058_1327"/>
<dbReference type="Proteomes" id="UP000190341">
    <property type="component" value="Unassembled WGS sequence"/>
</dbReference>
<dbReference type="EMBL" id="FUZV01000001">
    <property type="protein sequence ID" value="SKC58150.1"/>
    <property type="molecule type" value="Genomic_DNA"/>
</dbReference>
<dbReference type="Pfam" id="PF00326">
    <property type="entry name" value="Peptidase_S9"/>
    <property type="match status" value="1"/>
</dbReference>
<keyword evidence="2" id="KW-0732">Signal</keyword>
<dbReference type="AlphaFoldDB" id="A0A1T5K3J7"/>
<dbReference type="InterPro" id="IPR001375">
    <property type="entry name" value="Peptidase_S9_cat"/>
</dbReference>
<dbReference type="PANTHER" id="PTHR42776">
    <property type="entry name" value="SERINE PEPTIDASE S9 FAMILY MEMBER"/>
    <property type="match status" value="1"/>
</dbReference>
<evidence type="ECO:0000256" key="1">
    <source>
        <dbReference type="ARBA" id="ARBA00022801"/>
    </source>
</evidence>
<dbReference type="RefSeq" id="WP_229730838.1">
    <property type="nucleotide sequence ID" value="NZ_BMCL01000002.1"/>
</dbReference>
<dbReference type="Gene3D" id="3.40.50.1820">
    <property type="entry name" value="alpha/beta hydrolase"/>
    <property type="match status" value="1"/>
</dbReference>
<reference evidence="4 5" key="1">
    <citation type="submission" date="2017-02" db="EMBL/GenBank/DDBJ databases">
        <authorList>
            <person name="Peterson S.W."/>
        </authorList>
    </citation>
    <scope>NUCLEOTIDE SEQUENCE [LARGE SCALE GENOMIC DNA]</scope>
    <source>
        <strain evidence="4 5">P15</strain>
    </source>
</reference>
<keyword evidence="5" id="KW-1185">Reference proteome</keyword>
<protein>
    <submittedName>
        <fullName evidence="4">Dipeptidyl aminopeptidase/acylaminoacyl peptidase</fullName>
    </submittedName>
</protein>
<dbReference type="SUPFAM" id="SSF53474">
    <property type="entry name" value="alpha/beta-Hydrolases"/>
    <property type="match status" value="1"/>
</dbReference>
<gene>
    <name evidence="4" type="ORF">SAMN06296058_1327</name>
</gene>
<keyword evidence="4" id="KW-0645">Protease</keyword>
<keyword evidence="1" id="KW-0378">Hydrolase</keyword>
<accession>A0A1T5K3J7</accession>
<feature type="domain" description="Peptidase S9 prolyl oligopeptidase catalytic" evidence="3">
    <location>
        <begin position="444"/>
        <end position="654"/>
    </location>
</feature>
<dbReference type="GO" id="GO:0004177">
    <property type="term" value="F:aminopeptidase activity"/>
    <property type="evidence" value="ECO:0007669"/>
    <property type="project" value="UniProtKB-KW"/>
</dbReference>
<dbReference type="SUPFAM" id="SSF82171">
    <property type="entry name" value="DPP6 N-terminal domain-like"/>
    <property type="match status" value="1"/>
</dbReference>
<evidence type="ECO:0000313" key="4">
    <source>
        <dbReference type="EMBL" id="SKC58150.1"/>
    </source>
</evidence>
<evidence type="ECO:0000313" key="5">
    <source>
        <dbReference type="Proteomes" id="UP000190341"/>
    </source>
</evidence>
<dbReference type="InterPro" id="IPR029058">
    <property type="entry name" value="AB_hydrolase_fold"/>
</dbReference>
<name>A0A1T5K3J7_9GAMM</name>
<feature type="chain" id="PRO_5012933812" evidence="2">
    <location>
        <begin position="25"/>
        <end position="664"/>
    </location>
</feature>
<proteinExistence type="predicted"/>
<feature type="signal peptide" evidence="2">
    <location>
        <begin position="1"/>
        <end position="24"/>
    </location>
</feature>
<dbReference type="GO" id="GO:0004252">
    <property type="term" value="F:serine-type endopeptidase activity"/>
    <property type="evidence" value="ECO:0007669"/>
    <property type="project" value="TreeGrafter"/>
</dbReference>